<dbReference type="Proteomes" id="UP001162483">
    <property type="component" value="Unassembled WGS sequence"/>
</dbReference>
<dbReference type="PROSITE" id="PS00652">
    <property type="entry name" value="TNFR_NGFR_1"/>
    <property type="match status" value="1"/>
</dbReference>
<dbReference type="PRINTS" id="PR01922">
    <property type="entry name" value="TNFACTORR5"/>
</dbReference>
<feature type="repeat" description="TNFR-Cys" evidence="1">
    <location>
        <begin position="7"/>
        <end position="41"/>
    </location>
</feature>
<evidence type="ECO:0000256" key="1">
    <source>
        <dbReference type="PROSITE-ProRule" id="PRU00206"/>
    </source>
</evidence>
<gene>
    <name evidence="4" type="ORF">SPARVUS_LOCUS2268002</name>
</gene>
<comment type="caution">
    <text evidence="1">Lacks conserved residue(s) required for the propagation of feature annotation.</text>
</comment>
<name>A0ABN9B727_9NEOB</name>
<feature type="transmembrane region" description="Helical" evidence="2">
    <location>
        <begin position="176"/>
        <end position="196"/>
    </location>
</feature>
<dbReference type="Pfam" id="PF00020">
    <property type="entry name" value="TNFR_c6"/>
    <property type="match status" value="2"/>
</dbReference>
<dbReference type="InterPro" id="IPR001368">
    <property type="entry name" value="TNFR/NGFR_Cys_rich_reg"/>
</dbReference>
<feature type="repeat" description="TNFR-Cys" evidence="1">
    <location>
        <begin position="86"/>
        <end position="125"/>
    </location>
</feature>
<dbReference type="EMBL" id="CATNWA010002628">
    <property type="protein sequence ID" value="CAI9543377.1"/>
    <property type="molecule type" value="Genomic_DNA"/>
</dbReference>
<sequence>MQSEAISCSRTEYEKDGRCCSLCRPGQRLDKDCTESSESVCVDCKDGEYQDKWNQETDCLPHQYCGENLGFRKISEGTREKNVDCVCQDGKHCSSQQCETCMSNKRCSPGHGVTQKADRYSDTECVPCLDGTFSNVTSDTEPCKDWQSCTNSQQQIRPGTNKSDAVCGPRPKNSTWIYIVVVLTVLIIGLVIFFFVRKRRRGKKVKVKLEIEDTHEKGNENHLLNIPNEPNLPVEDLDDQDITMQGLPVAQEEGKDYHMSQEEK</sequence>
<dbReference type="InterPro" id="IPR052135">
    <property type="entry name" value="TNFRSF5"/>
</dbReference>
<organism evidence="4 5">
    <name type="scientific">Staurois parvus</name>
    <dbReference type="NCBI Taxonomy" id="386267"/>
    <lineage>
        <taxon>Eukaryota</taxon>
        <taxon>Metazoa</taxon>
        <taxon>Chordata</taxon>
        <taxon>Craniata</taxon>
        <taxon>Vertebrata</taxon>
        <taxon>Euteleostomi</taxon>
        <taxon>Amphibia</taxon>
        <taxon>Batrachia</taxon>
        <taxon>Anura</taxon>
        <taxon>Neobatrachia</taxon>
        <taxon>Ranoidea</taxon>
        <taxon>Ranidae</taxon>
        <taxon>Staurois</taxon>
    </lineage>
</organism>
<keyword evidence="2" id="KW-0472">Membrane</keyword>
<evidence type="ECO:0000313" key="5">
    <source>
        <dbReference type="Proteomes" id="UP001162483"/>
    </source>
</evidence>
<evidence type="ECO:0000313" key="4">
    <source>
        <dbReference type="EMBL" id="CAI9543377.1"/>
    </source>
</evidence>
<accession>A0ABN9B727</accession>
<dbReference type="InterPro" id="IPR020435">
    <property type="entry name" value="TNFR_5"/>
</dbReference>
<feature type="domain" description="TNFR-Cys" evidence="3">
    <location>
        <begin position="86"/>
        <end position="125"/>
    </location>
</feature>
<dbReference type="SUPFAM" id="SSF57586">
    <property type="entry name" value="TNF receptor-like"/>
    <property type="match status" value="2"/>
</dbReference>
<keyword evidence="2" id="KW-1133">Transmembrane helix</keyword>
<keyword evidence="2" id="KW-0812">Transmembrane</keyword>
<dbReference type="PANTHER" id="PTHR46875">
    <property type="entry name" value="TUMOR NECROSIS FACTOR RECEPTOR SUPERFAMILY MEMBER 5"/>
    <property type="match status" value="1"/>
</dbReference>
<proteinExistence type="predicted"/>
<feature type="domain" description="TNFR-Cys" evidence="3">
    <location>
        <begin position="7"/>
        <end position="41"/>
    </location>
</feature>
<dbReference type="PANTHER" id="PTHR46875:SF1">
    <property type="entry name" value="TUMOR NECROSIS FACTOR RECEPTOR SUPERFAMILY MEMBER 5"/>
    <property type="match status" value="1"/>
</dbReference>
<keyword evidence="5" id="KW-1185">Reference proteome</keyword>
<dbReference type="Gene3D" id="2.10.50.10">
    <property type="entry name" value="Tumor Necrosis Factor Receptor, subunit A, domain 2"/>
    <property type="match status" value="2"/>
</dbReference>
<reference evidence="4" key="1">
    <citation type="submission" date="2023-05" db="EMBL/GenBank/DDBJ databases">
        <authorList>
            <person name="Stuckert A."/>
        </authorList>
    </citation>
    <scope>NUCLEOTIDE SEQUENCE</scope>
</reference>
<comment type="caution">
    <text evidence="4">The sequence shown here is derived from an EMBL/GenBank/DDBJ whole genome shotgun (WGS) entry which is preliminary data.</text>
</comment>
<keyword evidence="1" id="KW-1015">Disulfide bond</keyword>
<feature type="disulfide bond" evidence="1">
    <location>
        <begin position="107"/>
        <end position="125"/>
    </location>
</feature>
<dbReference type="SMART" id="SM00208">
    <property type="entry name" value="TNFR"/>
    <property type="match status" value="4"/>
</dbReference>
<feature type="disulfide bond" evidence="1">
    <location>
        <begin position="20"/>
        <end position="33"/>
    </location>
</feature>
<feature type="disulfide bond" evidence="1">
    <location>
        <begin position="23"/>
        <end position="41"/>
    </location>
</feature>
<protein>
    <recommendedName>
        <fullName evidence="3">TNFR-Cys domain-containing protein</fullName>
    </recommendedName>
</protein>
<evidence type="ECO:0000259" key="3">
    <source>
        <dbReference type="PROSITE" id="PS50050"/>
    </source>
</evidence>
<evidence type="ECO:0000256" key="2">
    <source>
        <dbReference type="SAM" id="Phobius"/>
    </source>
</evidence>
<dbReference type="PROSITE" id="PS50050">
    <property type="entry name" value="TNFR_NGFR_2"/>
    <property type="match status" value="2"/>
</dbReference>